<dbReference type="InterPro" id="IPR010982">
    <property type="entry name" value="Lambda_DNA-bd_dom_sf"/>
</dbReference>
<dbReference type="GO" id="GO:0003677">
    <property type="term" value="F:DNA binding"/>
    <property type="evidence" value="ECO:0007669"/>
    <property type="project" value="InterPro"/>
</dbReference>
<dbReference type="EMBL" id="CP021015">
    <property type="protein sequence ID" value="ATS86337.1"/>
    <property type="molecule type" value="Genomic_DNA"/>
</dbReference>
<dbReference type="SUPFAM" id="SSF47413">
    <property type="entry name" value="lambda repressor-like DNA-binding domains"/>
    <property type="match status" value="1"/>
</dbReference>
<gene>
    <name evidence="1" type="ORF">XcfCFBP6991P_22295</name>
</gene>
<sequence>MDWKLHIEQLIAAGATPALIAQRIGVTANAIREILAGRTTAPRADAAFKLAKLRPVNFAAPKKRKRAA</sequence>
<dbReference type="Proteomes" id="UP000230560">
    <property type="component" value="Chromosome"/>
</dbReference>
<proteinExistence type="predicted"/>
<accession>A0AB33FD90</accession>
<organism evidence="1 2">
    <name type="scientific">Xanthomonas citri pv. phaseoli var. fuscans</name>
    <dbReference type="NCBI Taxonomy" id="473423"/>
    <lineage>
        <taxon>Bacteria</taxon>
        <taxon>Pseudomonadati</taxon>
        <taxon>Pseudomonadota</taxon>
        <taxon>Gammaproteobacteria</taxon>
        <taxon>Lysobacterales</taxon>
        <taxon>Lysobacteraceae</taxon>
        <taxon>Xanthomonas</taxon>
    </lineage>
</organism>
<evidence type="ECO:0008006" key="3">
    <source>
        <dbReference type="Google" id="ProtNLM"/>
    </source>
</evidence>
<name>A0AB33FD90_XANCI</name>
<evidence type="ECO:0000313" key="1">
    <source>
        <dbReference type="EMBL" id="ATS86337.1"/>
    </source>
</evidence>
<evidence type="ECO:0000313" key="2">
    <source>
        <dbReference type="Proteomes" id="UP000230560"/>
    </source>
</evidence>
<dbReference type="Gene3D" id="1.10.260.40">
    <property type="entry name" value="lambda repressor-like DNA-binding domains"/>
    <property type="match status" value="1"/>
</dbReference>
<protein>
    <recommendedName>
        <fullName evidence="3">Transcriptional regulator</fullName>
    </recommendedName>
</protein>
<reference evidence="1 2" key="1">
    <citation type="journal article" date="2017" name="BMC Genomics">
        <title>Xanthomonas adaptation to common bean is associated with horizontal transfers of genes encoding TAL effectors.</title>
        <authorList>
            <person name="Ruh M."/>
            <person name="Briand M."/>
            <person name="Bonneau S."/>
            <person name="Jacques M.A."/>
            <person name="Chen N.W.G."/>
        </authorList>
    </citation>
    <scope>NUCLEOTIDE SEQUENCE [LARGE SCALE GENOMIC DNA]</scope>
    <source>
        <strain evidence="1 2">CFBP6991</strain>
    </source>
</reference>
<dbReference type="AlphaFoldDB" id="A0AB33FD90"/>